<dbReference type="EMBL" id="JAEAOA010000532">
    <property type="protein sequence ID" value="KAK3600496.1"/>
    <property type="molecule type" value="Genomic_DNA"/>
</dbReference>
<keyword evidence="2" id="KW-1185">Reference proteome</keyword>
<reference evidence="1" key="1">
    <citation type="journal article" date="2021" name="Genome Biol. Evol.">
        <title>A High-Quality Reference Genome for a Parasitic Bivalve with Doubly Uniparental Inheritance (Bivalvia: Unionida).</title>
        <authorList>
            <person name="Smith C.H."/>
        </authorList>
    </citation>
    <scope>NUCLEOTIDE SEQUENCE</scope>
    <source>
        <strain evidence="1">CHS0354</strain>
    </source>
</reference>
<name>A0AAE0W3V5_9BIVA</name>
<accession>A0AAE0W3V5</accession>
<evidence type="ECO:0000313" key="1">
    <source>
        <dbReference type="EMBL" id="KAK3600496.1"/>
    </source>
</evidence>
<dbReference type="AlphaFoldDB" id="A0AAE0W3V5"/>
<evidence type="ECO:0000313" key="2">
    <source>
        <dbReference type="Proteomes" id="UP001195483"/>
    </source>
</evidence>
<sequence length="93" mass="10701">MTSHCIKRPRELGGGVVVVWITYKEERRDDSIAYKLRSNRGEDGPTRKKDAYMNALRIDRAIIVNMLQCLENLLVQPRRPGPPRGSKRTSCDF</sequence>
<organism evidence="1 2">
    <name type="scientific">Potamilus streckersoni</name>
    <dbReference type="NCBI Taxonomy" id="2493646"/>
    <lineage>
        <taxon>Eukaryota</taxon>
        <taxon>Metazoa</taxon>
        <taxon>Spiralia</taxon>
        <taxon>Lophotrochozoa</taxon>
        <taxon>Mollusca</taxon>
        <taxon>Bivalvia</taxon>
        <taxon>Autobranchia</taxon>
        <taxon>Heteroconchia</taxon>
        <taxon>Palaeoheterodonta</taxon>
        <taxon>Unionida</taxon>
        <taxon>Unionoidea</taxon>
        <taxon>Unionidae</taxon>
        <taxon>Ambleminae</taxon>
        <taxon>Lampsilini</taxon>
        <taxon>Potamilus</taxon>
    </lineage>
</organism>
<gene>
    <name evidence="1" type="ORF">CHS0354_007876</name>
</gene>
<dbReference type="Proteomes" id="UP001195483">
    <property type="component" value="Unassembled WGS sequence"/>
</dbReference>
<comment type="caution">
    <text evidence="1">The sequence shown here is derived from an EMBL/GenBank/DDBJ whole genome shotgun (WGS) entry which is preliminary data.</text>
</comment>
<reference evidence="1" key="2">
    <citation type="journal article" date="2021" name="Genome Biol. Evol.">
        <title>Developing a high-quality reference genome for a parasitic bivalve with doubly uniparental inheritance (Bivalvia: Unionida).</title>
        <authorList>
            <person name="Smith C.H."/>
        </authorList>
    </citation>
    <scope>NUCLEOTIDE SEQUENCE</scope>
    <source>
        <strain evidence="1">CHS0354</strain>
        <tissue evidence="1">Mantle</tissue>
    </source>
</reference>
<proteinExistence type="predicted"/>
<reference evidence="1" key="3">
    <citation type="submission" date="2023-05" db="EMBL/GenBank/DDBJ databases">
        <authorList>
            <person name="Smith C.H."/>
        </authorList>
    </citation>
    <scope>NUCLEOTIDE SEQUENCE</scope>
    <source>
        <strain evidence="1">CHS0354</strain>
        <tissue evidence="1">Mantle</tissue>
    </source>
</reference>
<protein>
    <submittedName>
        <fullName evidence="1">Uncharacterized protein</fullName>
    </submittedName>
</protein>